<feature type="repeat" description="NHL" evidence="2">
    <location>
        <begin position="250"/>
        <end position="283"/>
    </location>
</feature>
<dbReference type="SUPFAM" id="SSF101898">
    <property type="entry name" value="NHL repeat"/>
    <property type="match status" value="1"/>
</dbReference>
<dbReference type="EMBL" id="VSKK01000001">
    <property type="protein sequence ID" value="TYB79952.1"/>
    <property type="molecule type" value="Genomic_DNA"/>
</dbReference>
<dbReference type="InterPro" id="IPR056822">
    <property type="entry name" value="TEN_NHL"/>
</dbReference>
<proteinExistence type="predicted"/>
<evidence type="ECO:0000313" key="4">
    <source>
        <dbReference type="EMBL" id="TYB79952.1"/>
    </source>
</evidence>
<feature type="repeat" description="NHL" evidence="2">
    <location>
        <begin position="89"/>
        <end position="124"/>
    </location>
</feature>
<dbReference type="PANTHER" id="PTHR13833:SF71">
    <property type="entry name" value="NHL DOMAIN-CONTAINING PROTEIN"/>
    <property type="match status" value="1"/>
</dbReference>
<evidence type="ECO:0000256" key="2">
    <source>
        <dbReference type="PROSITE-ProRule" id="PRU00504"/>
    </source>
</evidence>
<accession>A0A5D0REL6</accession>
<gene>
    <name evidence="4" type="ORF">ES674_08525</name>
</gene>
<sequence>MVNSTELIGPEFKYIISEFQVSTFAGSTNGFADGTGIDAQFDSPRGITIDNAGNFYIADTENHKIRKINPNGTVSTIAGSIEGDADGTGTNAQFNAPEGIAIDSQGNLYIADRDNNKIRKITPNGAVTTLAGNTAGYADGTGADAQFYGPTGITVDNQDNLYVADNRNNKIRKVTQNGMVSTVAGSNPGDTDGTGTNAQFYGPQEITADSQGNLYIADSGNHKIRKINSSGEVTTIAGSIEGNADGTGIDAQFYIPIGITLDSQGNLYIADSYNHRIRKITPSGLVSTIAGSSPGYTDGIGASAQFYFPLKIIIDNQDNLYVSDRNNNKIRKITPE</sequence>
<evidence type="ECO:0000313" key="5">
    <source>
        <dbReference type="Proteomes" id="UP000323720"/>
    </source>
</evidence>
<reference evidence="4 5" key="1">
    <citation type="submission" date="2019-08" db="EMBL/GenBank/DDBJ databases">
        <title>Genomes of Antarctic Bizionia species.</title>
        <authorList>
            <person name="Bowman J.P."/>
        </authorList>
    </citation>
    <scope>NUCLEOTIDE SEQUENCE [LARGE SCALE GENOMIC DNA]</scope>
    <source>
        <strain evidence="4 5">ADA-4</strain>
    </source>
</reference>
<evidence type="ECO:0000259" key="3">
    <source>
        <dbReference type="Pfam" id="PF25021"/>
    </source>
</evidence>
<name>A0A5D0REL6_9FLAO</name>
<feature type="domain" description="Teneurin NHL" evidence="3">
    <location>
        <begin position="87"/>
        <end position="133"/>
    </location>
</feature>
<dbReference type="Pfam" id="PF01436">
    <property type="entry name" value="NHL"/>
    <property type="match status" value="4"/>
</dbReference>
<comment type="caution">
    <text evidence="4">The sequence shown here is derived from an EMBL/GenBank/DDBJ whole genome shotgun (WGS) entry which is preliminary data.</text>
</comment>
<dbReference type="CDD" id="cd14953">
    <property type="entry name" value="NHL_like_1"/>
    <property type="match status" value="1"/>
</dbReference>
<feature type="repeat" description="NHL" evidence="2">
    <location>
        <begin position="195"/>
        <end position="230"/>
    </location>
</feature>
<dbReference type="PROSITE" id="PS51125">
    <property type="entry name" value="NHL"/>
    <property type="match status" value="5"/>
</dbReference>
<dbReference type="Proteomes" id="UP000323720">
    <property type="component" value="Unassembled WGS sequence"/>
</dbReference>
<feature type="repeat" description="NHL" evidence="2">
    <location>
        <begin position="142"/>
        <end position="177"/>
    </location>
</feature>
<dbReference type="PANTHER" id="PTHR13833">
    <property type="match status" value="1"/>
</dbReference>
<organism evidence="4 5">
    <name type="scientific">Bizionia myxarmorum</name>
    <dbReference type="NCBI Taxonomy" id="291186"/>
    <lineage>
        <taxon>Bacteria</taxon>
        <taxon>Pseudomonadati</taxon>
        <taxon>Bacteroidota</taxon>
        <taxon>Flavobacteriia</taxon>
        <taxon>Flavobacteriales</taxon>
        <taxon>Flavobacteriaceae</taxon>
        <taxon>Bizionia</taxon>
    </lineage>
</organism>
<evidence type="ECO:0000256" key="1">
    <source>
        <dbReference type="ARBA" id="ARBA00022737"/>
    </source>
</evidence>
<dbReference type="AlphaFoldDB" id="A0A5D0REL6"/>
<feature type="repeat" description="NHL" evidence="2">
    <location>
        <begin position="38"/>
        <end position="71"/>
    </location>
</feature>
<dbReference type="OrthoDB" id="791543at2"/>
<keyword evidence="5" id="KW-1185">Reference proteome</keyword>
<dbReference type="InterPro" id="IPR011042">
    <property type="entry name" value="6-blade_b-propeller_TolB-like"/>
</dbReference>
<dbReference type="InterPro" id="IPR001258">
    <property type="entry name" value="NHL_repeat"/>
</dbReference>
<dbReference type="Pfam" id="PF25021">
    <property type="entry name" value="TEN_NHL"/>
    <property type="match status" value="1"/>
</dbReference>
<protein>
    <recommendedName>
        <fullName evidence="3">Teneurin NHL domain-containing protein</fullName>
    </recommendedName>
</protein>
<dbReference type="Gene3D" id="2.120.10.30">
    <property type="entry name" value="TolB, C-terminal domain"/>
    <property type="match status" value="3"/>
</dbReference>
<keyword evidence="1" id="KW-0677">Repeat</keyword>